<evidence type="ECO:0000256" key="2">
    <source>
        <dbReference type="ARBA" id="ARBA00022741"/>
    </source>
</evidence>
<dbReference type="InterPro" id="IPR016185">
    <property type="entry name" value="PreATP-grasp_dom_sf"/>
</dbReference>
<organism evidence="7 8">
    <name type="scientific">Lacticaseibacillus paracasei subsp. paracasei Lpp71</name>
    <dbReference type="NCBI Taxonomy" id="1256207"/>
    <lineage>
        <taxon>Bacteria</taxon>
        <taxon>Bacillati</taxon>
        <taxon>Bacillota</taxon>
        <taxon>Bacilli</taxon>
        <taxon>Lactobacillales</taxon>
        <taxon>Lactobacillaceae</taxon>
        <taxon>Lacticaseibacillus</taxon>
    </lineage>
</organism>
<keyword evidence="5" id="KW-0092">Biotin</keyword>
<dbReference type="EC" id="6.4.1.1" evidence="7"/>
<keyword evidence="2" id="KW-0547">Nucleotide-binding</keyword>
<keyword evidence="7" id="KW-0670">Pyruvate</keyword>
<dbReference type="AlphaFoldDB" id="A0A8E0MD89"/>
<dbReference type="Pfam" id="PF02786">
    <property type="entry name" value="CPSase_L_D2"/>
    <property type="match status" value="1"/>
</dbReference>
<keyword evidence="4" id="KW-0464">Manganese</keyword>
<feature type="domain" description="Biotin carboxylation" evidence="6">
    <location>
        <begin position="1"/>
        <end position="161"/>
    </location>
</feature>
<dbReference type="SUPFAM" id="SSF52440">
    <property type="entry name" value="PreATP-grasp domain"/>
    <property type="match status" value="1"/>
</dbReference>
<gene>
    <name evidence="7" type="ORF">Lpp71_10464</name>
</gene>
<evidence type="ECO:0000313" key="7">
    <source>
        <dbReference type="EMBL" id="EPC72618.1"/>
    </source>
</evidence>
<reference evidence="7 8" key="1">
    <citation type="journal article" date="2013" name="PLoS ONE">
        <title>Lactobacillus paracasei comparative genomics: towards species pan-genome definition and exploitation of diversity.</title>
        <authorList>
            <person name="Smokvina T."/>
            <person name="Wels M."/>
            <person name="Polka J."/>
            <person name="Chervaux C."/>
            <person name="Brisse S."/>
            <person name="Boekhorst J."/>
            <person name="van Hylckama Vlieg J.E."/>
            <person name="Siezen R.J."/>
        </authorList>
    </citation>
    <scope>NUCLEOTIDE SEQUENCE [LARGE SCALE GENOMIC DNA]</scope>
    <source>
        <strain evidence="7 8">Lpp71</strain>
    </source>
</reference>
<dbReference type="GO" id="GO:0005737">
    <property type="term" value="C:cytoplasm"/>
    <property type="evidence" value="ECO:0007669"/>
    <property type="project" value="TreeGrafter"/>
</dbReference>
<keyword evidence="1 7" id="KW-0436">Ligase</keyword>
<dbReference type="InterPro" id="IPR005479">
    <property type="entry name" value="CPAse_ATP-bd"/>
</dbReference>
<name>A0A8E0MD89_LACPA</name>
<comment type="caution">
    <text evidence="7">The sequence shown here is derived from an EMBL/GenBank/DDBJ whole genome shotgun (WGS) entry which is preliminary data.</text>
</comment>
<sequence>MHKVLVANRGEIAIRIFRACEELGLKTVGIFAKEDALSIHRFKAQESYQVGAGKAPIAAYLDMDDIIRIAKQSGADAIHPGYGLLSENAEFARKVRAAGLIFVGPRSELLDIFGDKVAAKEAAHKAGLATIPGTPEPTRDFSEIQDFTATHGFPVMLKAAS</sequence>
<evidence type="ECO:0000256" key="3">
    <source>
        <dbReference type="ARBA" id="ARBA00022840"/>
    </source>
</evidence>
<protein>
    <submittedName>
        <fullName evidence="7">Pyruvate carboxylase</fullName>
        <ecNumber evidence="7">6.4.1.1</ecNumber>
    </submittedName>
</protein>
<evidence type="ECO:0000256" key="5">
    <source>
        <dbReference type="ARBA" id="ARBA00023267"/>
    </source>
</evidence>
<evidence type="ECO:0000256" key="4">
    <source>
        <dbReference type="ARBA" id="ARBA00023211"/>
    </source>
</evidence>
<dbReference type="Pfam" id="PF00289">
    <property type="entry name" value="Biotin_carb_N"/>
    <property type="match status" value="1"/>
</dbReference>
<proteinExistence type="predicted"/>
<evidence type="ECO:0000259" key="6">
    <source>
        <dbReference type="PROSITE" id="PS50979"/>
    </source>
</evidence>
<keyword evidence="3" id="KW-0067">ATP-binding</keyword>
<feature type="non-terminal residue" evidence="7">
    <location>
        <position position="161"/>
    </location>
</feature>
<dbReference type="Proteomes" id="UP000014252">
    <property type="component" value="Unassembled WGS sequence"/>
</dbReference>
<dbReference type="EMBL" id="ANKD01000508">
    <property type="protein sequence ID" value="EPC72618.1"/>
    <property type="molecule type" value="Genomic_DNA"/>
</dbReference>
<dbReference type="GO" id="GO:0006094">
    <property type="term" value="P:gluconeogenesis"/>
    <property type="evidence" value="ECO:0007669"/>
    <property type="project" value="TreeGrafter"/>
</dbReference>
<dbReference type="SUPFAM" id="SSF56059">
    <property type="entry name" value="Glutathione synthetase ATP-binding domain-like"/>
    <property type="match status" value="1"/>
</dbReference>
<dbReference type="GO" id="GO:0004736">
    <property type="term" value="F:pyruvate carboxylase activity"/>
    <property type="evidence" value="ECO:0007669"/>
    <property type="project" value="UniProtKB-EC"/>
</dbReference>
<dbReference type="InterPro" id="IPR011764">
    <property type="entry name" value="Biotin_carboxylation_dom"/>
</dbReference>
<dbReference type="FunFam" id="3.40.50.20:FF:000010">
    <property type="entry name" value="Propionyl-CoA carboxylase subunit alpha"/>
    <property type="match status" value="1"/>
</dbReference>
<dbReference type="Gene3D" id="3.30.470.20">
    <property type="entry name" value="ATP-grasp fold, B domain"/>
    <property type="match status" value="1"/>
</dbReference>
<dbReference type="PANTHER" id="PTHR43778">
    <property type="entry name" value="PYRUVATE CARBOXYLASE"/>
    <property type="match status" value="1"/>
</dbReference>
<dbReference type="PROSITE" id="PS50979">
    <property type="entry name" value="BC"/>
    <property type="match status" value="1"/>
</dbReference>
<evidence type="ECO:0000256" key="1">
    <source>
        <dbReference type="ARBA" id="ARBA00022598"/>
    </source>
</evidence>
<dbReference type="InterPro" id="IPR005481">
    <property type="entry name" value="BC-like_N"/>
</dbReference>
<dbReference type="GO" id="GO:0005524">
    <property type="term" value="F:ATP binding"/>
    <property type="evidence" value="ECO:0007669"/>
    <property type="project" value="UniProtKB-KW"/>
</dbReference>
<dbReference type="InterPro" id="IPR055268">
    <property type="entry name" value="PCB-like"/>
</dbReference>
<accession>A0A8E0MD89</accession>
<dbReference type="PANTHER" id="PTHR43778:SF2">
    <property type="entry name" value="PYRUVATE CARBOXYLASE, MITOCHONDRIAL"/>
    <property type="match status" value="1"/>
</dbReference>
<evidence type="ECO:0000313" key="8">
    <source>
        <dbReference type="Proteomes" id="UP000014252"/>
    </source>
</evidence>